<gene>
    <name evidence="2" type="ORF">PECAL_2P06340</name>
</gene>
<reference evidence="2" key="1">
    <citation type="submission" date="2021-11" db="EMBL/GenBank/DDBJ databases">
        <authorList>
            <consortium name="Genoscope - CEA"/>
            <person name="William W."/>
        </authorList>
    </citation>
    <scope>NUCLEOTIDE SEQUENCE</scope>
</reference>
<proteinExistence type="predicted"/>
<name>A0A8J2SG14_9STRA</name>
<keyword evidence="3" id="KW-1185">Reference proteome</keyword>
<feature type="region of interest" description="Disordered" evidence="1">
    <location>
        <begin position="52"/>
        <end position="89"/>
    </location>
</feature>
<dbReference type="AlphaFoldDB" id="A0A8J2SG14"/>
<evidence type="ECO:0000313" key="2">
    <source>
        <dbReference type="EMBL" id="CAH0367602.1"/>
    </source>
</evidence>
<evidence type="ECO:0000256" key="1">
    <source>
        <dbReference type="SAM" id="MobiDB-lite"/>
    </source>
</evidence>
<sequence>MAYGVSRRWRPTPCRGVRAYGRAHCGASSPRMIGRGANSRAYGPDHGQAHVYAIDATPPTPTPSPRRSKTKGRRPRTAHAQATDRPAQE</sequence>
<evidence type="ECO:0000313" key="3">
    <source>
        <dbReference type="Proteomes" id="UP000789595"/>
    </source>
</evidence>
<accession>A0A8J2SG14</accession>
<comment type="caution">
    <text evidence="2">The sequence shown here is derived from an EMBL/GenBank/DDBJ whole genome shotgun (WGS) entry which is preliminary data.</text>
</comment>
<dbReference type="Proteomes" id="UP000789595">
    <property type="component" value="Unassembled WGS sequence"/>
</dbReference>
<organism evidence="2 3">
    <name type="scientific">Pelagomonas calceolata</name>
    <dbReference type="NCBI Taxonomy" id="35677"/>
    <lineage>
        <taxon>Eukaryota</taxon>
        <taxon>Sar</taxon>
        <taxon>Stramenopiles</taxon>
        <taxon>Ochrophyta</taxon>
        <taxon>Pelagophyceae</taxon>
        <taxon>Pelagomonadales</taxon>
        <taxon>Pelagomonadaceae</taxon>
        <taxon>Pelagomonas</taxon>
    </lineage>
</organism>
<dbReference type="EMBL" id="CAKKNE010000002">
    <property type="protein sequence ID" value="CAH0367602.1"/>
    <property type="molecule type" value="Genomic_DNA"/>
</dbReference>
<feature type="compositionally biased region" description="Basic residues" evidence="1">
    <location>
        <begin position="66"/>
        <end position="77"/>
    </location>
</feature>
<protein>
    <submittedName>
        <fullName evidence="2">Uncharacterized protein</fullName>
    </submittedName>
</protein>